<accession>A0AAV5K448</accession>
<dbReference type="GO" id="GO:0016747">
    <property type="term" value="F:acyltransferase activity, transferring groups other than amino-acyl groups"/>
    <property type="evidence" value="ECO:0007669"/>
    <property type="project" value="InterPro"/>
</dbReference>
<comment type="caution">
    <text evidence="2">The sequence shown here is derived from an EMBL/GenBank/DDBJ whole genome shotgun (WGS) entry which is preliminary data.</text>
</comment>
<dbReference type="AlphaFoldDB" id="A0AAV5K448"/>
<dbReference type="SUPFAM" id="SSF55729">
    <property type="entry name" value="Acyl-CoA N-acyltransferases (Nat)"/>
    <property type="match status" value="1"/>
</dbReference>
<name>A0AAV5K448_9ROSI</name>
<dbReference type="Pfam" id="PF13302">
    <property type="entry name" value="Acetyltransf_3"/>
    <property type="match status" value="1"/>
</dbReference>
<dbReference type="InterPro" id="IPR016181">
    <property type="entry name" value="Acyl_CoA_acyltransferase"/>
</dbReference>
<sequence>METMEESNLHLAQPESIEGSKDKDFSKISLRPLDLSDIDHFMVWVSDEKVSRFCIWDPYTDKEEGINFIKNVVRRHPWYRAICLNNRPIGSISVTPNSGKYRCKGELGYALGSKYWGKGIMTRAVKLVAGSIFTEWPHLERLDALVDVENVGSQRVLEKAGFTREGVLSKYIVLKGRTRDMVMFSLLSTDHQT</sequence>
<dbReference type="PANTHER" id="PTHR46067">
    <property type="entry name" value="ACYL-COA N-ACYLTRANSFERASES (NAT) SUPERFAMILY PROTEIN"/>
    <property type="match status" value="1"/>
</dbReference>
<dbReference type="InterPro" id="IPR000182">
    <property type="entry name" value="GNAT_dom"/>
</dbReference>
<organism evidence="2 3">
    <name type="scientific">Rubroshorea leprosula</name>
    <dbReference type="NCBI Taxonomy" id="152421"/>
    <lineage>
        <taxon>Eukaryota</taxon>
        <taxon>Viridiplantae</taxon>
        <taxon>Streptophyta</taxon>
        <taxon>Embryophyta</taxon>
        <taxon>Tracheophyta</taxon>
        <taxon>Spermatophyta</taxon>
        <taxon>Magnoliopsida</taxon>
        <taxon>eudicotyledons</taxon>
        <taxon>Gunneridae</taxon>
        <taxon>Pentapetalae</taxon>
        <taxon>rosids</taxon>
        <taxon>malvids</taxon>
        <taxon>Malvales</taxon>
        <taxon>Dipterocarpaceae</taxon>
        <taxon>Rubroshorea</taxon>
    </lineage>
</organism>
<evidence type="ECO:0000313" key="3">
    <source>
        <dbReference type="Proteomes" id="UP001054252"/>
    </source>
</evidence>
<dbReference type="PROSITE" id="PS51186">
    <property type="entry name" value="GNAT"/>
    <property type="match status" value="1"/>
</dbReference>
<reference evidence="2 3" key="1">
    <citation type="journal article" date="2021" name="Commun. Biol.">
        <title>The genome of Shorea leprosula (Dipterocarpaceae) highlights the ecological relevance of drought in aseasonal tropical rainforests.</title>
        <authorList>
            <person name="Ng K.K.S."/>
            <person name="Kobayashi M.J."/>
            <person name="Fawcett J.A."/>
            <person name="Hatakeyama M."/>
            <person name="Paape T."/>
            <person name="Ng C.H."/>
            <person name="Ang C.C."/>
            <person name="Tnah L.H."/>
            <person name="Lee C.T."/>
            <person name="Nishiyama T."/>
            <person name="Sese J."/>
            <person name="O'Brien M.J."/>
            <person name="Copetti D."/>
            <person name="Mohd Noor M.I."/>
            <person name="Ong R.C."/>
            <person name="Putra M."/>
            <person name="Sireger I.Z."/>
            <person name="Indrioko S."/>
            <person name="Kosugi Y."/>
            <person name="Izuno A."/>
            <person name="Isagi Y."/>
            <person name="Lee S.L."/>
            <person name="Shimizu K.K."/>
        </authorList>
    </citation>
    <scope>NUCLEOTIDE SEQUENCE [LARGE SCALE GENOMIC DNA]</scope>
    <source>
        <strain evidence="2">214</strain>
    </source>
</reference>
<protein>
    <recommendedName>
        <fullName evidence="1">N-acetyltransferase domain-containing protein</fullName>
    </recommendedName>
</protein>
<gene>
    <name evidence="2" type="ORF">SLEP1_g29857</name>
</gene>
<dbReference type="Proteomes" id="UP001054252">
    <property type="component" value="Unassembled WGS sequence"/>
</dbReference>
<proteinExistence type="predicted"/>
<feature type="domain" description="N-acetyltransferase" evidence="1">
    <location>
        <begin position="28"/>
        <end position="180"/>
    </location>
</feature>
<dbReference type="PANTHER" id="PTHR46067:SF27">
    <property type="entry name" value="ACYL-COA N-ACYLTRANSFERASES (NAT) SUPERFAMILY PROTEIN"/>
    <property type="match status" value="1"/>
</dbReference>
<dbReference type="EMBL" id="BPVZ01000053">
    <property type="protein sequence ID" value="GKV19626.1"/>
    <property type="molecule type" value="Genomic_DNA"/>
</dbReference>
<evidence type="ECO:0000313" key="2">
    <source>
        <dbReference type="EMBL" id="GKV19626.1"/>
    </source>
</evidence>
<keyword evidence="3" id="KW-1185">Reference proteome</keyword>
<evidence type="ECO:0000259" key="1">
    <source>
        <dbReference type="PROSITE" id="PS51186"/>
    </source>
</evidence>
<dbReference type="Gene3D" id="3.40.630.30">
    <property type="match status" value="1"/>
</dbReference>